<dbReference type="GO" id="GO:0000166">
    <property type="term" value="F:nucleotide binding"/>
    <property type="evidence" value="ECO:0007669"/>
    <property type="project" value="InterPro"/>
</dbReference>
<evidence type="ECO:0000256" key="4">
    <source>
        <dbReference type="ARBA" id="ARBA00022932"/>
    </source>
</evidence>
<keyword evidence="3" id="KW-0548">Nucleotidyltransferase</keyword>
<dbReference type="InterPro" id="IPR030559">
    <property type="entry name" value="PolZ_Rev3"/>
</dbReference>
<keyword evidence="6" id="KW-1185">Reference proteome</keyword>
<organism evidence="6 7">
    <name type="scientific">Parascaris equorum</name>
    <name type="common">Equine roundworm</name>
    <dbReference type="NCBI Taxonomy" id="6256"/>
    <lineage>
        <taxon>Eukaryota</taxon>
        <taxon>Metazoa</taxon>
        <taxon>Ecdysozoa</taxon>
        <taxon>Nematoda</taxon>
        <taxon>Chromadorea</taxon>
        <taxon>Rhabditida</taxon>
        <taxon>Spirurina</taxon>
        <taxon>Ascaridomorpha</taxon>
        <taxon>Ascaridoidea</taxon>
        <taxon>Ascarididae</taxon>
        <taxon>Parascaris</taxon>
    </lineage>
</organism>
<dbReference type="GO" id="GO:0000724">
    <property type="term" value="P:double-strand break repair via homologous recombination"/>
    <property type="evidence" value="ECO:0007669"/>
    <property type="project" value="TreeGrafter"/>
</dbReference>
<evidence type="ECO:0000259" key="5">
    <source>
        <dbReference type="Pfam" id="PF00136"/>
    </source>
</evidence>
<dbReference type="AlphaFoldDB" id="A0A914RQ21"/>
<dbReference type="GO" id="GO:0042276">
    <property type="term" value="P:error-prone translesion synthesis"/>
    <property type="evidence" value="ECO:0007669"/>
    <property type="project" value="TreeGrafter"/>
</dbReference>
<dbReference type="InterPro" id="IPR043502">
    <property type="entry name" value="DNA/RNA_pol_sf"/>
</dbReference>
<dbReference type="Pfam" id="PF00136">
    <property type="entry name" value="DNA_pol_B"/>
    <property type="match status" value="1"/>
</dbReference>
<name>A0A914RQ21_PAREQ</name>
<dbReference type="GO" id="GO:0016035">
    <property type="term" value="C:zeta DNA polymerase complex"/>
    <property type="evidence" value="ECO:0007669"/>
    <property type="project" value="InterPro"/>
</dbReference>
<dbReference type="PANTHER" id="PTHR45812:SF1">
    <property type="entry name" value="DNA POLYMERASE ZETA CATALYTIC SUBUNIT"/>
    <property type="match status" value="1"/>
</dbReference>
<feature type="domain" description="DNA-directed DNA polymerase family B multifunctional" evidence="5">
    <location>
        <begin position="4"/>
        <end position="102"/>
    </location>
</feature>
<dbReference type="InterPro" id="IPR042087">
    <property type="entry name" value="DNA_pol_B_thumb"/>
</dbReference>
<dbReference type="PANTHER" id="PTHR45812">
    <property type="entry name" value="DNA POLYMERASE ZETA CATALYTIC SUBUNIT"/>
    <property type="match status" value="1"/>
</dbReference>
<evidence type="ECO:0000256" key="3">
    <source>
        <dbReference type="ARBA" id="ARBA00022695"/>
    </source>
</evidence>
<evidence type="ECO:0000313" key="6">
    <source>
        <dbReference type="Proteomes" id="UP000887564"/>
    </source>
</evidence>
<evidence type="ECO:0000256" key="2">
    <source>
        <dbReference type="ARBA" id="ARBA00022679"/>
    </source>
</evidence>
<dbReference type="GO" id="GO:0003887">
    <property type="term" value="F:DNA-directed DNA polymerase activity"/>
    <property type="evidence" value="ECO:0007669"/>
    <property type="project" value="UniProtKB-KW"/>
</dbReference>
<keyword evidence="2" id="KW-0808">Transferase</keyword>
<dbReference type="EC" id="2.7.7.7" evidence="1"/>
<dbReference type="GO" id="GO:0003677">
    <property type="term" value="F:DNA binding"/>
    <property type="evidence" value="ECO:0007669"/>
    <property type="project" value="InterPro"/>
</dbReference>
<keyword evidence="4" id="KW-0239">DNA-directed DNA polymerase</keyword>
<sequence>MANPNPVKLKLEKVMHPLVLESKKRYVGMSYERQEDVEGVFDAKGIETVRRDSCPLVSRKSLRLLFAGNIGAVVRYLDMQLSNLDCIPLSDFVFSREYRSHYADTAVVAAKRIAGYVCFEDNSTGRQVLVNHRCIDDDLVFDQNRSFSPSAFPSSLPCLLSIDAGLSSPWLKE</sequence>
<proteinExistence type="predicted"/>
<dbReference type="Gene3D" id="3.90.1600.10">
    <property type="entry name" value="Palm domain of DNA polymerase"/>
    <property type="match status" value="1"/>
</dbReference>
<accession>A0A914RQ21</accession>
<reference evidence="7" key="1">
    <citation type="submission" date="2022-11" db="UniProtKB">
        <authorList>
            <consortium name="WormBaseParasite"/>
        </authorList>
    </citation>
    <scope>IDENTIFICATION</scope>
</reference>
<evidence type="ECO:0000313" key="7">
    <source>
        <dbReference type="WBParaSite" id="PEQ_0000839601-mRNA-1"/>
    </source>
</evidence>
<dbReference type="InterPro" id="IPR023211">
    <property type="entry name" value="DNA_pol_palm_dom_sf"/>
</dbReference>
<dbReference type="SUPFAM" id="SSF56672">
    <property type="entry name" value="DNA/RNA polymerases"/>
    <property type="match status" value="1"/>
</dbReference>
<dbReference type="GO" id="GO:0005634">
    <property type="term" value="C:nucleus"/>
    <property type="evidence" value="ECO:0007669"/>
    <property type="project" value="TreeGrafter"/>
</dbReference>
<evidence type="ECO:0000256" key="1">
    <source>
        <dbReference type="ARBA" id="ARBA00012417"/>
    </source>
</evidence>
<dbReference type="InterPro" id="IPR006134">
    <property type="entry name" value="DNA-dir_DNA_pol_B_multi_dom"/>
</dbReference>
<protein>
    <recommendedName>
        <fullName evidence="1">DNA-directed DNA polymerase</fullName>
        <ecNumber evidence="1">2.7.7.7</ecNumber>
    </recommendedName>
</protein>
<dbReference type="Gene3D" id="1.10.132.60">
    <property type="entry name" value="DNA polymerase family B, C-terminal domain"/>
    <property type="match status" value="1"/>
</dbReference>
<dbReference type="Proteomes" id="UP000887564">
    <property type="component" value="Unplaced"/>
</dbReference>
<dbReference type="WBParaSite" id="PEQ_0000839601-mRNA-1">
    <property type="protein sequence ID" value="PEQ_0000839601-mRNA-1"/>
    <property type="gene ID" value="PEQ_0000839601"/>
</dbReference>